<gene>
    <name evidence="6" type="ORF">MNOR_LOCUS18048</name>
</gene>
<keyword evidence="3" id="KW-0325">Glycoprotein</keyword>
<proteinExistence type="predicted"/>
<evidence type="ECO:0000259" key="5">
    <source>
        <dbReference type="Pfam" id="PF16077"/>
    </source>
</evidence>
<dbReference type="Gene3D" id="2.10.90.10">
    <property type="entry name" value="Cystine-knot cytokines"/>
    <property type="match status" value="1"/>
</dbReference>
<dbReference type="GO" id="GO:0008083">
    <property type="term" value="F:growth factor activity"/>
    <property type="evidence" value="ECO:0007669"/>
    <property type="project" value="TreeGrafter"/>
</dbReference>
<evidence type="ECO:0000256" key="2">
    <source>
        <dbReference type="ARBA" id="ARBA00023157"/>
    </source>
</evidence>
<dbReference type="InterPro" id="IPR052444">
    <property type="entry name" value="Spz/Toll_ligand-like"/>
</dbReference>
<comment type="caution">
    <text evidence="6">The sequence shown here is derived from an EMBL/GenBank/DDBJ whole genome shotgun (WGS) entry which is preliminary data.</text>
</comment>
<dbReference type="EMBL" id="CAXKWB010012719">
    <property type="protein sequence ID" value="CAL4105209.1"/>
    <property type="molecule type" value="Genomic_DNA"/>
</dbReference>
<name>A0AAV2R073_MEGNR</name>
<keyword evidence="1 4" id="KW-0732">Signal</keyword>
<protein>
    <recommendedName>
        <fullName evidence="5">Spaetzle domain-containing protein</fullName>
    </recommendedName>
</protein>
<dbReference type="PANTHER" id="PTHR23199:SF12">
    <property type="entry name" value="NEUROTROPHIN 1-RELATED"/>
    <property type="match status" value="1"/>
</dbReference>
<dbReference type="FunFam" id="2.10.90.10:FF:000035">
    <property type="entry name" value="Spz1"/>
    <property type="match status" value="1"/>
</dbReference>
<dbReference type="SUPFAM" id="SSF57501">
    <property type="entry name" value="Cystine-knot cytokines"/>
    <property type="match status" value="1"/>
</dbReference>
<evidence type="ECO:0000313" key="7">
    <source>
        <dbReference type="Proteomes" id="UP001497623"/>
    </source>
</evidence>
<reference evidence="6 7" key="1">
    <citation type="submission" date="2024-05" db="EMBL/GenBank/DDBJ databases">
        <authorList>
            <person name="Wallberg A."/>
        </authorList>
    </citation>
    <scope>NUCLEOTIDE SEQUENCE [LARGE SCALE GENOMIC DNA]</scope>
</reference>
<dbReference type="GO" id="GO:0045087">
    <property type="term" value="P:innate immune response"/>
    <property type="evidence" value="ECO:0007669"/>
    <property type="project" value="TreeGrafter"/>
</dbReference>
<dbReference type="Pfam" id="PF16077">
    <property type="entry name" value="Spaetzle"/>
    <property type="match status" value="1"/>
</dbReference>
<evidence type="ECO:0000313" key="6">
    <source>
        <dbReference type="EMBL" id="CAL4105209.1"/>
    </source>
</evidence>
<evidence type="ECO:0000256" key="1">
    <source>
        <dbReference type="ARBA" id="ARBA00022729"/>
    </source>
</evidence>
<organism evidence="6 7">
    <name type="scientific">Meganyctiphanes norvegica</name>
    <name type="common">Northern krill</name>
    <name type="synonym">Thysanopoda norvegica</name>
    <dbReference type="NCBI Taxonomy" id="48144"/>
    <lineage>
        <taxon>Eukaryota</taxon>
        <taxon>Metazoa</taxon>
        <taxon>Ecdysozoa</taxon>
        <taxon>Arthropoda</taxon>
        <taxon>Crustacea</taxon>
        <taxon>Multicrustacea</taxon>
        <taxon>Malacostraca</taxon>
        <taxon>Eumalacostraca</taxon>
        <taxon>Eucarida</taxon>
        <taxon>Euphausiacea</taxon>
        <taxon>Euphausiidae</taxon>
        <taxon>Meganyctiphanes</taxon>
    </lineage>
</organism>
<sequence length="222" mass="24952">MALILSIILACNTLLISATPPRTSYGSKPSYNNLYCSSPMSPVCLNNSTVDYCLQDPEYPEYEIKGAISADYLIFKKYADVGYESDNLVDIVSIDREASFNYDFYTGASTGPYPYDATHWAGGEGYICPSSVLYAMPKRARNVQGKWQVIVNNVHFYSQSVRMETCLYPEAGCRALTPCYASHCTQKYYYHQLLSWDPCDPYKGLFIDIYKLPSACSCYVPA</sequence>
<dbReference type="PANTHER" id="PTHR23199">
    <property type="entry name" value="NEUROTROPHIN 1-RELATED"/>
    <property type="match status" value="1"/>
</dbReference>
<dbReference type="Proteomes" id="UP001497623">
    <property type="component" value="Unassembled WGS sequence"/>
</dbReference>
<accession>A0AAV2R073</accession>
<feature type="signal peptide" evidence="4">
    <location>
        <begin position="1"/>
        <end position="18"/>
    </location>
</feature>
<evidence type="ECO:0000256" key="4">
    <source>
        <dbReference type="SAM" id="SignalP"/>
    </source>
</evidence>
<dbReference type="InterPro" id="IPR032104">
    <property type="entry name" value="Spaetzle"/>
</dbReference>
<dbReference type="GO" id="GO:0005121">
    <property type="term" value="F:Toll binding"/>
    <property type="evidence" value="ECO:0007669"/>
    <property type="project" value="TreeGrafter"/>
</dbReference>
<dbReference type="GO" id="GO:0021556">
    <property type="term" value="P:central nervous system formation"/>
    <property type="evidence" value="ECO:0007669"/>
    <property type="project" value="TreeGrafter"/>
</dbReference>
<dbReference type="InterPro" id="IPR029034">
    <property type="entry name" value="Cystine-knot_cytokine"/>
</dbReference>
<keyword evidence="2" id="KW-1015">Disulfide bond</keyword>
<feature type="domain" description="Spaetzle" evidence="5">
    <location>
        <begin position="126"/>
        <end position="220"/>
    </location>
</feature>
<feature type="chain" id="PRO_5043909657" description="Spaetzle domain-containing protein" evidence="4">
    <location>
        <begin position="19"/>
        <end position="222"/>
    </location>
</feature>
<dbReference type="GO" id="GO:0005615">
    <property type="term" value="C:extracellular space"/>
    <property type="evidence" value="ECO:0007669"/>
    <property type="project" value="UniProtKB-ARBA"/>
</dbReference>
<keyword evidence="7" id="KW-1185">Reference proteome</keyword>
<dbReference type="AlphaFoldDB" id="A0AAV2R073"/>
<evidence type="ECO:0000256" key="3">
    <source>
        <dbReference type="ARBA" id="ARBA00023180"/>
    </source>
</evidence>